<dbReference type="EMBL" id="OCPC01000004">
    <property type="protein sequence ID" value="SOE17937.1"/>
    <property type="molecule type" value="Genomic_DNA"/>
</dbReference>
<dbReference type="Pfam" id="PF03795">
    <property type="entry name" value="YCII"/>
    <property type="match status" value="1"/>
</dbReference>
<name>A0A286ID36_9HYPH</name>
<dbReference type="AlphaFoldDB" id="A0A286ID36"/>
<organism evidence="3 4">
    <name type="scientific">Hoeflea halophila</name>
    <dbReference type="NCBI Taxonomy" id="714899"/>
    <lineage>
        <taxon>Bacteria</taxon>
        <taxon>Pseudomonadati</taxon>
        <taxon>Pseudomonadota</taxon>
        <taxon>Alphaproteobacteria</taxon>
        <taxon>Hyphomicrobiales</taxon>
        <taxon>Rhizobiaceae</taxon>
        <taxon>Hoeflea</taxon>
    </lineage>
</organism>
<dbReference type="PANTHER" id="PTHR37828:SF1">
    <property type="entry name" value="YCII-RELATED DOMAIN-CONTAINING PROTEIN"/>
    <property type="match status" value="1"/>
</dbReference>
<dbReference type="PANTHER" id="PTHR37828">
    <property type="entry name" value="GSR2449 PROTEIN"/>
    <property type="match status" value="1"/>
</dbReference>
<sequence length="100" mass="10939">MAFLEDGDHLFVIDLTYIASLEMVDQLVPSHKAFVERGYASGLFLASGAKVPRTGGVIIARGRNLKDIEALITGDPFHMARVAKYRITEFESGNIADALK</sequence>
<dbReference type="OrthoDB" id="9814407at2"/>
<keyword evidence="4" id="KW-1185">Reference proteome</keyword>
<dbReference type="Proteomes" id="UP000219465">
    <property type="component" value="Unassembled WGS sequence"/>
</dbReference>
<evidence type="ECO:0000259" key="2">
    <source>
        <dbReference type="Pfam" id="PF03795"/>
    </source>
</evidence>
<dbReference type="SUPFAM" id="SSF54909">
    <property type="entry name" value="Dimeric alpha+beta barrel"/>
    <property type="match status" value="1"/>
</dbReference>
<feature type="domain" description="YCII-related" evidence="2">
    <location>
        <begin position="20"/>
        <end position="90"/>
    </location>
</feature>
<dbReference type="InterPro" id="IPR011008">
    <property type="entry name" value="Dimeric_a/b-barrel"/>
</dbReference>
<evidence type="ECO:0000256" key="1">
    <source>
        <dbReference type="ARBA" id="ARBA00007689"/>
    </source>
</evidence>
<evidence type="ECO:0000313" key="3">
    <source>
        <dbReference type="EMBL" id="SOE17937.1"/>
    </source>
</evidence>
<dbReference type="InterPro" id="IPR005545">
    <property type="entry name" value="YCII"/>
</dbReference>
<protein>
    <submittedName>
        <fullName evidence="3">Uncharacterized protein YciI</fullName>
    </submittedName>
</protein>
<comment type="similarity">
    <text evidence="1">Belongs to the YciI family.</text>
</comment>
<proteinExistence type="inferred from homology"/>
<reference evidence="4" key="1">
    <citation type="submission" date="2017-08" db="EMBL/GenBank/DDBJ databases">
        <authorList>
            <person name="Varghese N."/>
            <person name="Submissions S."/>
        </authorList>
    </citation>
    <scope>NUCLEOTIDE SEQUENCE [LARGE SCALE GENOMIC DNA]</scope>
    <source>
        <strain evidence="4">KCTC 23107</strain>
    </source>
</reference>
<accession>A0A286ID36</accession>
<evidence type="ECO:0000313" key="4">
    <source>
        <dbReference type="Proteomes" id="UP000219465"/>
    </source>
</evidence>
<dbReference type="RefSeq" id="WP_097108424.1">
    <property type="nucleotide sequence ID" value="NZ_OCPC01000004.1"/>
</dbReference>
<gene>
    <name evidence="3" type="ORF">SAMN05877838_2843</name>
</gene>
<dbReference type="Gene3D" id="3.30.70.1060">
    <property type="entry name" value="Dimeric alpha+beta barrel"/>
    <property type="match status" value="1"/>
</dbReference>